<dbReference type="OrthoDB" id="1778642at2"/>
<evidence type="ECO:0000313" key="2">
    <source>
        <dbReference type="Proteomes" id="UP000187404"/>
    </source>
</evidence>
<organism evidence="1 2">
    <name type="scientific">Hornefia porci</name>
    <dbReference type="NCBI Taxonomy" id="2652292"/>
    <lineage>
        <taxon>Bacteria</taxon>
        <taxon>Bacillati</taxon>
        <taxon>Bacillota</taxon>
        <taxon>Clostridia</taxon>
        <taxon>Peptostreptococcales</taxon>
        <taxon>Anaerovoracaceae</taxon>
        <taxon>Hornefia</taxon>
    </lineage>
</organism>
<reference evidence="1 2" key="1">
    <citation type="journal article" date="2016" name="Appl. Environ. Microbiol.">
        <title>Function and Phylogeny of Bacterial Butyryl Coenzyme A:Acetate Transferases and Their Diversity in the Proximal Colon of Swine.</title>
        <authorList>
            <person name="Trachsel J."/>
            <person name="Bayles D.O."/>
            <person name="Looft T."/>
            <person name="Levine U.Y."/>
            <person name="Allen H.K."/>
        </authorList>
    </citation>
    <scope>NUCLEOTIDE SEQUENCE [LARGE SCALE GENOMIC DNA]</scope>
    <source>
        <strain evidence="1 2">68-3-10</strain>
    </source>
</reference>
<dbReference type="Proteomes" id="UP000187404">
    <property type="component" value="Unassembled WGS sequence"/>
</dbReference>
<keyword evidence="2" id="KW-1185">Reference proteome</keyword>
<evidence type="ECO:0000313" key="1">
    <source>
        <dbReference type="EMBL" id="OLR55327.1"/>
    </source>
</evidence>
<name>A0A1Q9JGS4_9FIRM</name>
<proteinExistence type="predicted"/>
<protein>
    <submittedName>
        <fullName evidence="1">Uncharacterized protein</fullName>
    </submittedName>
</protein>
<dbReference type="STRING" id="1261640.BHK98_04145"/>
<accession>A0A1Q9JGS4</accession>
<dbReference type="GeneID" id="303115661"/>
<dbReference type="AlphaFoldDB" id="A0A1Q9JGS4"/>
<sequence>MDEYKNFTEEMLKDGSTLCYLKHRFLSKKTREQLDWLLACLRDSVLIVPTLPVSGKPDFLESDDGVRFLPVFSQEKQLPPDYMEEFDLRRMGIEECVGLAKEYPDCSGLVLDGFTEAMIIEYDLTDAILRIPSRLHPKEEEKGDAEA</sequence>
<comment type="caution">
    <text evidence="1">The sequence shown here is derived from an EMBL/GenBank/DDBJ whole genome shotgun (WGS) entry which is preliminary data.</text>
</comment>
<dbReference type="EMBL" id="MJIE01000001">
    <property type="protein sequence ID" value="OLR55327.1"/>
    <property type="molecule type" value="Genomic_DNA"/>
</dbReference>
<gene>
    <name evidence="1" type="ORF">BHK98_04145</name>
</gene>
<dbReference type="RefSeq" id="WP_075712322.1">
    <property type="nucleotide sequence ID" value="NZ_MJIE01000001.1"/>
</dbReference>